<dbReference type="RefSeq" id="WP_353496516.1">
    <property type="nucleotide sequence ID" value="NZ_CP115920.1"/>
</dbReference>
<gene>
    <name evidence="1" type="ORF">PG915_10670</name>
</gene>
<dbReference type="GO" id="GO:0009307">
    <property type="term" value="P:DNA restriction-modification system"/>
    <property type="evidence" value="ECO:0007669"/>
    <property type="project" value="InterPro"/>
</dbReference>
<dbReference type="InterPro" id="IPR019057">
    <property type="entry name" value="Restrct_endonuc_II_Eco47II"/>
</dbReference>
<keyword evidence="1" id="KW-0540">Nuclease</keyword>
<keyword evidence="1" id="KW-0255">Endonuclease</keyword>
<dbReference type="AlphaFoldDB" id="A0AAU8BEH7"/>
<protein>
    <submittedName>
        <fullName evidence="1">Eco47II family restriction endonuclease</fullName>
        <ecNumber evidence="1">3.1.21.-</ecNumber>
    </submittedName>
</protein>
<dbReference type="REBASE" id="841465">
    <property type="entry name" value="VspCB114ORF10640P"/>
</dbReference>
<accession>A0AAU8BEH7</accession>
<keyword evidence="1" id="KW-0378">Hydrolase</keyword>
<dbReference type="GO" id="GO:0009036">
    <property type="term" value="F:type II site-specific deoxyribonuclease activity"/>
    <property type="evidence" value="ECO:0007669"/>
    <property type="project" value="InterPro"/>
</dbReference>
<sequence length="252" mass="29119">MSATKSEAYGLGFITDEQLFEHVKDTVLKYRFKINLSQFNKNLLDPIKLTFDSKIYGKTIPEIIESESIRQIDKSNTNHIGYFHQNIFKFFDGWEVPEQGFDTINSELNIYAELKNKHNTMNSASSQKTYMKMQNKIVRDDKAVCYLVEVIAKNSQDIPWAISLDGEKISHKNIRRVSMDKFYEIATGDAHAFKKLCQVLPRVIDDVVAEAKLGKIENTVFTELENISDDVLKSIYLLPFEQYEGFDEINFS</sequence>
<proteinExistence type="predicted"/>
<organism evidence="1">
    <name type="scientific">Vibrio chaetopteri</name>
    <dbReference type="NCBI Taxonomy" id="3016528"/>
    <lineage>
        <taxon>Bacteria</taxon>
        <taxon>Pseudomonadati</taxon>
        <taxon>Pseudomonadota</taxon>
        <taxon>Gammaproteobacteria</taxon>
        <taxon>Vibrionales</taxon>
        <taxon>Vibrionaceae</taxon>
        <taxon>Vibrio</taxon>
    </lineage>
</organism>
<dbReference type="GO" id="GO:0003677">
    <property type="term" value="F:DNA binding"/>
    <property type="evidence" value="ECO:0007669"/>
    <property type="project" value="InterPro"/>
</dbReference>
<dbReference type="KEGG" id="vck:PG915_10670"/>
<evidence type="ECO:0000313" key="1">
    <source>
        <dbReference type="EMBL" id="XCD15056.1"/>
    </source>
</evidence>
<dbReference type="EMBL" id="CP115920">
    <property type="protein sequence ID" value="XCD15056.1"/>
    <property type="molecule type" value="Genomic_DNA"/>
</dbReference>
<dbReference type="Pfam" id="PF09553">
    <property type="entry name" value="RE_Eco47II"/>
    <property type="match status" value="1"/>
</dbReference>
<dbReference type="EC" id="3.1.21.-" evidence="1"/>
<name>A0AAU8BEH7_9VIBR</name>
<reference evidence="1" key="1">
    <citation type="submission" date="2023-01" db="EMBL/GenBank/DDBJ databases">
        <title>Vibrio sp. CB1-14 genome sequencing.</title>
        <authorList>
            <person name="Otstavnykh N."/>
            <person name="Isaeva M."/>
            <person name="Meleshko D."/>
        </authorList>
    </citation>
    <scope>NUCLEOTIDE SEQUENCE</scope>
    <source>
        <strain evidence="1">CB1-14</strain>
    </source>
</reference>